<dbReference type="Proteomes" id="UP000199306">
    <property type="component" value="Unassembled WGS sequence"/>
</dbReference>
<dbReference type="GO" id="GO:0032259">
    <property type="term" value="P:methylation"/>
    <property type="evidence" value="ECO:0007669"/>
    <property type="project" value="UniProtKB-KW"/>
</dbReference>
<evidence type="ECO:0000259" key="4">
    <source>
        <dbReference type="Pfam" id="PF10672"/>
    </source>
</evidence>
<sequence>MKSETIQLLTPQNWKAYQLIDSGGFEKLEKFGDFILRRPEPQAAWDKSLTDEEWQNRANAYFKKDKGSQEKGEWLVKKGMPDRWYMPYKTESLDLTFKLALSSFKHVGIFPEQANNWDFITEKIAKMPVKQPKVLNLFAYTGGASIAAKSAGADVTHVDSIKQVISWSRDNMEASKLDNIRWVVEDALKFVKREVKRGNIYQGIILDPPAYGRGPDGEKWVLEEQINELLKNVAEILDKENYFLILNMYSMGFSSLIVENLVKCSFSQKLNHEFGELYLQDEFRKKLPLGVFYRFASQ</sequence>
<evidence type="ECO:0000313" key="5">
    <source>
        <dbReference type="EMBL" id="SFP98769.1"/>
    </source>
</evidence>
<dbReference type="GO" id="GO:0008168">
    <property type="term" value="F:methyltransferase activity"/>
    <property type="evidence" value="ECO:0007669"/>
    <property type="project" value="UniProtKB-KW"/>
</dbReference>
<gene>
    <name evidence="5" type="ORF">SAMN04515674_10859</name>
</gene>
<accession>A0A1I5UU85</accession>
<dbReference type="AlphaFoldDB" id="A0A1I5UU85"/>
<evidence type="ECO:0000256" key="1">
    <source>
        <dbReference type="ARBA" id="ARBA00022603"/>
    </source>
</evidence>
<keyword evidence="3" id="KW-0949">S-adenosyl-L-methionine</keyword>
<keyword evidence="1 5" id="KW-0489">Methyltransferase</keyword>
<dbReference type="PANTHER" id="PTHR43042">
    <property type="entry name" value="SAM-DEPENDENT METHYLTRANSFERASE"/>
    <property type="match status" value="1"/>
</dbReference>
<dbReference type="Gene3D" id="2.60.40.1180">
    <property type="entry name" value="Golgi alpha-mannosidase II"/>
    <property type="match status" value="1"/>
</dbReference>
<dbReference type="InterPro" id="IPR029063">
    <property type="entry name" value="SAM-dependent_MTases_sf"/>
</dbReference>
<keyword evidence="2 5" id="KW-0808">Transferase</keyword>
<dbReference type="Pfam" id="PF10672">
    <property type="entry name" value="Methyltrans_SAM"/>
    <property type="match status" value="1"/>
</dbReference>
<keyword evidence="6" id="KW-1185">Reference proteome</keyword>
<dbReference type="InterPro" id="IPR019614">
    <property type="entry name" value="SAM-dep_methyl-trfase"/>
</dbReference>
<dbReference type="InterPro" id="IPR013780">
    <property type="entry name" value="Glyco_hydro_b"/>
</dbReference>
<dbReference type="CDD" id="cd02440">
    <property type="entry name" value="AdoMet_MTases"/>
    <property type="match status" value="1"/>
</dbReference>
<evidence type="ECO:0000256" key="3">
    <source>
        <dbReference type="ARBA" id="ARBA00022691"/>
    </source>
</evidence>
<evidence type="ECO:0000256" key="2">
    <source>
        <dbReference type="ARBA" id="ARBA00022679"/>
    </source>
</evidence>
<protein>
    <submittedName>
        <fullName evidence="5">23S rRNA (Cytosine1962-C5)-methyltransferase</fullName>
    </submittedName>
</protein>
<dbReference type="STRING" id="1079859.SAMN04515674_10859"/>
<evidence type="ECO:0000313" key="6">
    <source>
        <dbReference type="Proteomes" id="UP000199306"/>
    </source>
</evidence>
<proteinExistence type="predicted"/>
<organism evidence="5 6">
    <name type="scientific">Pseudarcicella hirudinis</name>
    <dbReference type="NCBI Taxonomy" id="1079859"/>
    <lineage>
        <taxon>Bacteria</taxon>
        <taxon>Pseudomonadati</taxon>
        <taxon>Bacteroidota</taxon>
        <taxon>Cytophagia</taxon>
        <taxon>Cytophagales</taxon>
        <taxon>Flectobacillaceae</taxon>
        <taxon>Pseudarcicella</taxon>
    </lineage>
</organism>
<dbReference type="EMBL" id="FOXH01000008">
    <property type="protein sequence ID" value="SFP98769.1"/>
    <property type="molecule type" value="Genomic_DNA"/>
</dbReference>
<name>A0A1I5UU85_9BACT</name>
<feature type="domain" description="S-adenosylmethionine-dependent methyltransferase" evidence="4">
    <location>
        <begin position="94"/>
        <end position="242"/>
    </location>
</feature>
<dbReference type="SUPFAM" id="SSF53335">
    <property type="entry name" value="S-adenosyl-L-methionine-dependent methyltransferases"/>
    <property type="match status" value="1"/>
</dbReference>
<dbReference type="RefSeq" id="WP_177219413.1">
    <property type="nucleotide sequence ID" value="NZ_FOXH01000008.1"/>
</dbReference>
<dbReference type="Gene3D" id="3.40.50.150">
    <property type="entry name" value="Vaccinia Virus protein VP39"/>
    <property type="match status" value="1"/>
</dbReference>
<dbReference type="PANTHER" id="PTHR43042:SF2">
    <property type="entry name" value="SAM-DEPENDENT METHYLTRANSFERASE"/>
    <property type="match status" value="1"/>
</dbReference>
<reference evidence="5 6" key="1">
    <citation type="submission" date="2016-10" db="EMBL/GenBank/DDBJ databases">
        <authorList>
            <person name="de Groot N.N."/>
        </authorList>
    </citation>
    <scope>NUCLEOTIDE SEQUENCE [LARGE SCALE GENOMIC DNA]</scope>
    <source>
        <strain evidence="6">E92,LMG 26720,CCM 7988</strain>
    </source>
</reference>